<reference evidence="2 3" key="1">
    <citation type="submission" date="2017-05" db="EMBL/GenBank/DDBJ databases">
        <title>Genomic insights into alkan degradation activity of Oleiphilus messinensis.</title>
        <authorList>
            <person name="Kozyavkin S.A."/>
            <person name="Slesarev A.I."/>
            <person name="Golyshin P.N."/>
            <person name="Korzhenkov A."/>
            <person name="Golyshina O.N."/>
            <person name="Toshchakov S.V."/>
        </authorList>
    </citation>
    <scope>NUCLEOTIDE SEQUENCE [LARGE SCALE GENOMIC DNA]</scope>
    <source>
        <strain evidence="2 3">ME102</strain>
    </source>
</reference>
<dbReference type="RefSeq" id="WP_087464242.1">
    <property type="nucleotide sequence ID" value="NZ_CP021425.1"/>
</dbReference>
<name>A0A1Y0IJP0_9GAMM</name>
<dbReference type="InterPro" id="IPR027417">
    <property type="entry name" value="P-loop_NTPase"/>
</dbReference>
<feature type="coiled-coil region" evidence="1">
    <location>
        <begin position="298"/>
        <end position="371"/>
    </location>
</feature>
<proteinExistence type="predicted"/>
<dbReference type="Gene3D" id="3.40.50.300">
    <property type="entry name" value="P-loop containing nucleotide triphosphate hydrolases"/>
    <property type="match status" value="2"/>
</dbReference>
<dbReference type="EMBL" id="CP021425">
    <property type="protein sequence ID" value="ARU59584.1"/>
    <property type="molecule type" value="Genomic_DNA"/>
</dbReference>
<keyword evidence="1" id="KW-0175">Coiled coil</keyword>
<feature type="coiled-coil region" evidence="1">
    <location>
        <begin position="624"/>
        <end position="740"/>
    </location>
</feature>
<evidence type="ECO:0000313" key="3">
    <source>
        <dbReference type="Proteomes" id="UP000196027"/>
    </source>
</evidence>
<feature type="coiled-coil region" evidence="1">
    <location>
        <begin position="860"/>
        <end position="887"/>
    </location>
</feature>
<sequence>MSQETMWQLDPTYVLKELEFFNWGGFNGHHCAQIDPEGTAIIGPTGSGKTTLVDALMTLLSASPRYNLASTGGHESDRDLVSYVRGVSGPGDGGMDQSHITRPDKTLTGIAATYDNGESIVRLGALLWFDDTSSSAADMKKLWLFSTSPDQTLERWLTLKHEGGMRALRQLDKTDTGIWTYPSKKNFLSRIRDYFDVRENAFNLLNRAAGLKQLNSIDEIFRDLVLDDTSQFERAKEVADSFDDLTSIHEELEIARRQQKSLEPVKLYWEKYQKNEHLLKEKKHLQRILPVWFGRQAYQLWREEYLRLTEALEQANAKKLNIQERFDLQEKQRDSFREQYLQLGGSNIQVLEQLIEEKASAKARIEGVANQYLNLAKNLDLSAELSREALASNQAICKTRIAEVEQILSENQKTAFQLGSDEQQARNNLQELETELADIQQRPSSNIPAKYQRFRTELAKELGIDEDALPFVAELVQVKEDEHEWRGAIERAIGSHRLRILVPPEKAKLALTWVNHRHNQLHVRILEVKQVDKQPRFFDDGFTRKLEFKSHSYREAVKELLAGIDRHCVDSAEKLRHTQHAMTAQGLMSGKARFFDKQDQKRLDEDWLTGFDNRDRLHYLALKIKEAKSCLNDLVAQLEKAKEQVAVNTQQKELLENLQQLNFDEINIEQAKEELNSLRDKLQKLTAPDSDVASAKRKLKEAEQQLKSLDEHRTTCIKTCALLEANQQNAERQKQKAFKKSELGLTGENITLAEASFSKISADQIEELDELEKQQFEQLQSNIDKLVGTQNLLSKDLVKRMSDAQREDRGALSEVGRELEDVPKYLDRLKTLTEEALPEKRRRFQEYLNRSSDEGVTQLLMTINSEVERIEEKLEDVNQTLRRVDFQQGHYLQLVSTKVIHESLRSFNKAVKTLNSARFIEDEGESHFKALQHIVSLLRDACERSRTMAAKALLDPRFRLEFKVSVIDRSNGNVLHTRRGSQGGSGGEKEIIASYVLTASLSYALCPDGSSRPLFGTIVLDEAFSRSSHAVAGRIIAALKEFGLHALFITPNKEMRLLRNHTRSAIVVHRRGTFSTLTTLSWRELDTIHRQRTEVVDEITE</sequence>
<organism evidence="2 3">
    <name type="scientific">Oleiphilus messinensis</name>
    <dbReference type="NCBI Taxonomy" id="141451"/>
    <lineage>
        <taxon>Bacteria</taxon>
        <taxon>Pseudomonadati</taxon>
        <taxon>Pseudomonadota</taxon>
        <taxon>Gammaproteobacteria</taxon>
        <taxon>Oceanospirillales</taxon>
        <taxon>Oleiphilaceae</taxon>
        <taxon>Oleiphilus</taxon>
    </lineage>
</organism>
<dbReference type="Proteomes" id="UP000196027">
    <property type="component" value="Chromosome"/>
</dbReference>
<evidence type="ECO:0000313" key="2">
    <source>
        <dbReference type="EMBL" id="ARU59584.1"/>
    </source>
</evidence>
<accession>A0A1Y0IJP0</accession>
<dbReference type="KEGG" id="ome:OLMES_5605"/>
<feature type="coiled-coil region" evidence="1">
    <location>
        <begin position="415"/>
        <end position="442"/>
    </location>
</feature>
<protein>
    <submittedName>
        <fullName evidence="2">ATP synthase, Delta/Epsilon chain, long alpha-helix domain</fullName>
    </submittedName>
</protein>
<keyword evidence="3" id="KW-1185">Reference proteome</keyword>
<dbReference type="Pfam" id="PF13558">
    <property type="entry name" value="SbcC_Walker_B"/>
    <property type="match status" value="1"/>
</dbReference>
<dbReference type="OrthoDB" id="174137at2"/>
<dbReference type="AlphaFoldDB" id="A0A1Y0IJP0"/>
<dbReference type="SUPFAM" id="SSF52540">
    <property type="entry name" value="P-loop containing nucleoside triphosphate hydrolases"/>
    <property type="match status" value="1"/>
</dbReference>
<evidence type="ECO:0000256" key="1">
    <source>
        <dbReference type="SAM" id="Coils"/>
    </source>
</evidence>
<gene>
    <name evidence="2" type="ORF">OLMES_5605</name>
</gene>
<dbReference type="Pfam" id="PF13555">
    <property type="entry name" value="AAA_29"/>
    <property type="match status" value="1"/>
</dbReference>